<reference evidence="1" key="1">
    <citation type="journal article" date="2020" name="mSystems">
        <title>Genome- and Community-Level Interaction Insights into Carbon Utilization and Element Cycling Functions of Hydrothermarchaeota in Hydrothermal Sediment.</title>
        <authorList>
            <person name="Zhou Z."/>
            <person name="Liu Y."/>
            <person name="Xu W."/>
            <person name="Pan J."/>
            <person name="Luo Z.H."/>
            <person name="Li M."/>
        </authorList>
    </citation>
    <scope>NUCLEOTIDE SEQUENCE [LARGE SCALE GENOMIC DNA]</scope>
    <source>
        <strain evidence="1">SpSt-657</strain>
    </source>
</reference>
<accession>A0A7J3JS69</accession>
<dbReference type="Gene3D" id="1.20.58.2050">
    <property type="match status" value="1"/>
</dbReference>
<proteinExistence type="predicted"/>
<gene>
    <name evidence="1" type="ORF">ENU30_06865</name>
</gene>
<sequence length="178" mass="20824">MTLVDTELLDLLYSIAPVRAMVLRPIGEIPLLVSPLYKGSEAVLPRWLAEILEKKNYVEILDDSLTPQDLARLRFMHTQQRGRLSKLDEYFFIKARVNIETLELEAKRLGDIVLLKSIERMKEDFTEITNIRLSTIFKAIQLKGVDMIEKELTIEEKVLINKFRKILSHWLQKFAEVR</sequence>
<name>A0A7J3JS69_9CREN</name>
<dbReference type="EMBL" id="DTBZ01000130">
    <property type="protein sequence ID" value="HGQ18673.1"/>
    <property type="molecule type" value="Genomic_DNA"/>
</dbReference>
<comment type="caution">
    <text evidence="1">The sequence shown here is derived from an EMBL/GenBank/DDBJ whole genome shotgun (WGS) entry which is preliminary data.</text>
</comment>
<dbReference type="AlphaFoldDB" id="A0A7J3JS69"/>
<dbReference type="CDD" id="cd11714">
    <property type="entry name" value="GINS_A_archaea"/>
    <property type="match status" value="1"/>
</dbReference>
<organism evidence="1">
    <name type="scientific">Ignisphaera aggregans</name>
    <dbReference type="NCBI Taxonomy" id="334771"/>
    <lineage>
        <taxon>Archaea</taxon>
        <taxon>Thermoproteota</taxon>
        <taxon>Thermoprotei</taxon>
        <taxon>Desulfurococcales</taxon>
        <taxon>Desulfurococcaceae</taxon>
        <taxon>Ignisphaera</taxon>
    </lineage>
</organism>
<evidence type="ECO:0000313" key="1">
    <source>
        <dbReference type="EMBL" id="HGQ18673.1"/>
    </source>
</evidence>
<protein>
    <submittedName>
        <fullName evidence="1">DNA replication complex GINS family protein</fullName>
    </submittedName>
</protein>
<dbReference type="InterPro" id="IPR038437">
    <property type="entry name" value="GINS_Psf3_sf"/>
</dbReference>